<feature type="repeat" description="ANK" evidence="3">
    <location>
        <begin position="161"/>
        <end position="193"/>
    </location>
</feature>
<keyword evidence="8" id="KW-1185">Reference proteome</keyword>
<feature type="repeat" description="ANK" evidence="3">
    <location>
        <begin position="94"/>
        <end position="126"/>
    </location>
</feature>
<feature type="repeat" description="ANK" evidence="3">
    <location>
        <begin position="473"/>
        <end position="505"/>
    </location>
</feature>
<evidence type="ECO:0000256" key="3">
    <source>
        <dbReference type="PROSITE-ProRule" id="PRU00023"/>
    </source>
</evidence>
<feature type="repeat" description="ANK" evidence="3">
    <location>
        <begin position="334"/>
        <end position="366"/>
    </location>
</feature>
<feature type="transmembrane region" description="Helical" evidence="5">
    <location>
        <begin position="1038"/>
        <end position="1057"/>
    </location>
</feature>
<feature type="repeat" description="ANK" evidence="3">
    <location>
        <begin position="623"/>
        <end position="645"/>
    </location>
</feature>
<dbReference type="Gene3D" id="1.25.40.20">
    <property type="entry name" value="Ankyrin repeat-containing domain"/>
    <property type="match status" value="7"/>
</dbReference>
<dbReference type="PROSITE" id="PS50297">
    <property type="entry name" value="ANK_REP_REGION"/>
    <property type="match status" value="8"/>
</dbReference>
<evidence type="ECO:0000313" key="6">
    <source>
        <dbReference type="EMBL" id="VDN58475.1"/>
    </source>
</evidence>
<dbReference type="SUPFAM" id="SSF48403">
    <property type="entry name" value="Ankyrin repeat"/>
    <property type="match status" value="4"/>
</dbReference>
<feature type="repeat" description="ANK" evidence="3">
    <location>
        <begin position="61"/>
        <end position="93"/>
    </location>
</feature>
<keyword evidence="5" id="KW-0812">Transmembrane</keyword>
<name>A0A0N4UBI5_DRAME</name>
<sequence length="1058" mass="116886">MRAHERMNSLSSNLSATTNDEKINSMSRKRQKLLESVLTNDMALVMRLLVDNRIVNGNCNRIASFLHYASYFGYYDMASYLIDEGARLDAYDKWKLTPLHRACLNNQAQIVDLLLSFGARVTALNGLLLTPLHIAAAVNALKCGQVIVNYDQDSIDWTDQNGCTPLHYAAYRGHTNFVSMLLERGANIEARNNAGLTAIAWATLAGKIEVMNILRGFKADFNCRDSDGKCLLHYAAVSGNMPVTTMILENSTLPLNSKSSMGYTPLFYAVLNDHHDLFTTVFKLLISTKSFNVSETFGDNHLTLLHISAGLTDGTKCCQAIVESISFLDDITTDGYTALHLACIFGRIMRAKLLIDRGANVNAKTNSGFTPLHIAIQNCLDIVVKHLIEANADVNIYLFRMTQSGYNGMHIAAFYGMIEIVRILDKNGLSAMQKSKNGLNALHLASQSYMQKCCFVVDYLLSIGTPTCELDDSGNTALHYAANAGSVTIVHSLLRAGANINILNKLQQNALHIVSQNSGDNFFECAKLLVDSDDTCVVVRDIRGFLPVHYAVYNNNIELTRILINKQPSANVLSSLEPHHLTLYHIAAGSKNAQLLQKLLVHYQSLIADSNSDEKVGLERDAKGRIPLHYAMHSGNINCVQVLLQVVGHKALLIKDIEGLTPLHAAAAKGHYKCISIANSVLSKQEMQSYDNLHRTPQMIAVSNGHYEFAFAESNGFTEDFSHLDKNSRGIIHRAAFQLDSFLTTINDDKFSNVPDCNGVTPLHIAAAVGNSKVVGHLLSLHAKETKNNQGLTPVDWAAGRNQCTTLRLLLRSLPRQNRFNALLLAIEQGHLDCCKILLQYDPNYLLCVGRLNRTPLHFAVYYGHLKIIEYLLQRNISLSAVDSSGLTPLMTAAISCHVNAPRIIDILMEAGSSFSGTDISGNNVYHLACMANTPDNMLHLLKYTPQLVDGQHEGHLINSVNCKKETPLHLACNAGWLSVVVKLMSLSTCAINMKDEKGRSPLQEVDGDSKAIDINQVLIRVIRVLTLHHRVWSFIKVLFGLLLYELPLIFIIGVIFL</sequence>
<reference evidence="6 8" key="2">
    <citation type="submission" date="2018-11" db="EMBL/GenBank/DDBJ databases">
        <authorList>
            <consortium name="Pathogen Informatics"/>
        </authorList>
    </citation>
    <scope>NUCLEOTIDE SEQUENCE [LARGE SCALE GENOMIC DNA]</scope>
</reference>
<dbReference type="Pfam" id="PF12796">
    <property type="entry name" value="Ank_2"/>
    <property type="match status" value="6"/>
</dbReference>
<keyword evidence="5" id="KW-0472">Membrane</keyword>
<dbReference type="AlphaFoldDB" id="A0A0N4UBI5"/>
<protein>
    <submittedName>
        <fullName evidence="9">ANK_REP_REGION domain-containing protein</fullName>
    </submittedName>
</protein>
<feature type="repeat" description="ANK" evidence="3">
    <location>
        <begin position="543"/>
        <end position="575"/>
    </location>
</feature>
<evidence type="ECO:0000313" key="7">
    <source>
        <dbReference type="Proteomes" id="UP000038040"/>
    </source>
</evidence>
<keyword evidence="1" id="KW-0677">Repeat</keyword>
<dbReference type="OrthoDB" id="7464126at2759"/>
<evidence type="ECO:0000256" key="1">
    <source>
        <dbReference type="ARBA" id="ARBA00022737"/>
    </source>
</evidence>
<dbReference type="PANTHER" id="PTHR24198">
    <property type="entry name" value="ANKYRIN REPEAT AND PROTEIN KINASE DOMAIN-CONTAINING PROTEIN"/>
    <property type="match status" value="1"/>
</dbReference>
<gene>
    <name evidence="6" type="ORF">DME_LOCUS8448</name>
</gene>
<dbReference type="SMART" id="SM00248">
    <property type="entry name" value="ANK"/>
    <property type="match status" value="24"/>
</dbReference>
<dbReference type="Pfam" id="PF00023">
    <property type="entry name" value="Ank"/>
    <property type="match status" value="1"/>
</dbReference>
<organism evidence="7 9">
    <name type="scientific">Dracunculus medinensis</name>
    <name type="common">Guinea worm</name>
    <dbReference type="NCBI Taxonomy" id="318479"/>
    <lineage>
        <taxon>Eukaryota</taxon>
        <taxon>Metazoa</taxon>
        <taxon>Ecdysozoa</taxon>
        <taxon>Nematoda</taxon>
        <taxon>Chromadorea</taxon>
        <taxon>Rhabditida</taxon>
        <taxon>Spirurina</taxon>
        <taxon>Dracunculoidea</taxon>
        <taxon>Dracunculidae</taxon>
        <taxon>Dracunculus</taxon>
    </lineage>
</organism>
<evidence type="ECO:0000256" key="4">
    <source>
        <dbReference type="SAM" id="MobiDB-lite"/>
    </source>
</evidence>
<dbReference type="InterPro" id="IPR002110">
    <property type="entry name" value="Ankyrin_rpt"/>
</dbReference>
<feature type="repeat" description="ANK" evidence="3">
    <location>
        <begin position="404"/>
        <end position="436"/>
    </location>
</feature>
<accession>A0A0N4UBI5</accession>
<dbReference type="InterPro" id="IPR036770">
    <property type="entry name" value="Ankyrin_rpt-contain_sf"/>
</dbReference>
<dbReference type="WBParaSite" id="DME_0000456501-mRNA-1">
    <property type="protein sequence ID" value="DME_0000456501-mRNA-1"/>
    <property type="gene ID" value="DME_0000456501"/>
</dbReference>
<dbReference type="PANTHER" id="PTHR24198:SF193">
    <property type="match status" value="1"/>
</dbReference>
<dbReference type="STRING" id="318479.A0A0N4UBI5"/>
<feature type="region of interest" description="Disordered" evidence="4">
    <location>
        <begin position="1"/>
        <end position="22"/>
    </location>
</feature>
<evidence type="ECO:0000256" key="2">
    <source>
        <dbReference type="ARBA" id="ARBA00023043"/>
    </source>
</evidence>
<feature type="repeat" description="ANK" evidence="3">
    <location>
        <begin position="852"/>
        <end position="884"/>
    </location>
</feature>
<reference evidence="9" key="1">
    <citation type="submission" date="2017-02" db="UniProtKB">
        <authorList>
            <consortium name="WormBaseParasite"/>
        </authorList>
    </citation>
    <scope>IDENTIFICATION</scope>
</reference>
<evidence type="ECO:0000256" key="5">
    <source>
        <dbReference type="SAM" id="Phobius"/>
    </source>
</evidence>
<dbReference type="EMBL" id="UYYG01001168">
    <property type="protein sequence ID" value="VDN58475.1"/>
    <property type="molecule type" value="Genomic_DNA"/>
</dbReference>
<evidence type="ECO:0000313" key="9">
    <source>
        <dbReference type="WBParaSite" id="DME_0000456501-mRNA-1"/>
    </source>
</evidence>
<feature type="repeat" description="ANK" evidence="3">
    <location>
        <begin position="758"/>
        <end position="790"/>
    </location>
</feature>
<evidence type="ECO:0000313" key="8">
    <source>
        <dbReference type="Proteomes" id="UP000274756"/>
    </source>
</evidence>
<proteinExistence type="predicted"/>
<dbReference type="PROSITE" id="PS50088">
    <property type="entry name" value="ANK_REPEAT"/>
    <property type="match status" value="12"/>
</dbReference>
<keyword evidence="5" id="KW-1133">Transmembrane helix</keyword>
<feature type="repeat" description="ANK" evidence="3">
    <location>
        <begin position="367"/>
        <end position="396"/>
    </location>
</feature>
<dbReference type="Proteomes" id="UP000038040">
    <property type="component" value="Unplaced"/>
</dbReference>
<dbReference type="PRINTS" id="PR01415">
    <property type="entry name" value="ANKYRIN"/>
</dbReference>
<keyword evidence="2 3" id="KW-0040">ANK repeat</keyword>
<dbReference type="Proteomes" id="UP000274756">
    <property type="component" value="Unassembled WGS sequence"/>
</dbReference>
<dbReference type="Pfam" id="PF13637">
    <property type="entry name" value="Ank_4"/>
    <property type="match status" value="1"/>
</dbReference>
<feature type="repeat" description="ANK" evidence="3">
    <location>
        <begin position="885"/>
        <end position="920"/>
    </location>
</feature>